<gene>
    <name evidence="3" type="ORF">FPCIR_10254</name>
</gene>
<keyword evidence="4" id="KW-1185">Reference proteome</keyword>
<dbReference type="Proteomes" id="UP000546213">
    <property type="component" value="Unassembled WGS sequence"/>
</dbReference>
<feature type="compositionally biased region" description="Basic and acidic residues" evidence="1">
    <location>
        <begin position="46"/>
        <end position="78"/>
    </location>
</feature>
<feature type="region of interest" description="Disordered" evidence="1">
    <location>
        <begin position="24"/>
        <end position="83"/>
    </location>
</feature>
<dbReference type="OrthoDB" id="5032795at2759"/>
<dbReference type="AlphaFoldDB" id="A0A8H5KYW7"/>
<reference evidence="3 4" key="1">
    <citation type="submission" date="2020-05" db="EMBL/GenBank/DDBJ databases">
        <title>Identification and distribution of gene clusters putatively required for synthesis of sphingolipid metabolism inhibitors in phylogenetically diverse species of the filamentous fungus Fusarium.</title>
        <authorList>
            <person name="Kim H.-S."/>
            <person name="Busman M."/>
            <person name="Brown D.W."/>
            <person name="Divon H."/>
            <person name="Uhlig S."/>
            <person name="Proctor R.H."/>
        </authorList>
    </citation>
    <scope>NUCLEOTIDE SEQUENCE [LARGE SCALE GENOMIC DNA]</scope>
    <source>
        <strain evidence="3 4">NRRL 36939</strain>
    </source>
</reference>
<name>A0A8H5KYW7_9HYPO</name>
<evidence type="ECO:0000256" key="1">
    <source>
        <dbReference type="SAM" id="MobiDB-lite"/>
    </source>
</evidence>
<keyword evidence="2" id="KW-0732">Signal</keyword>
<proteinExistence type="predicted"/>
<protein>
    <submittedName>
        <fullName evidence="3">Uncharacterized protein</fullName>
    </submittedName>
</protein>
<evidence type="ECO:0000313" key="4">
    <source>
        <dbReference type="Proteomes" id="UP000546213"/>
    </source>
</evidence>
<organism evidence="3 4">
    <name type="scientific">Fusarium pseudocircinatum</name>
    <dbReference type="NCBI Taxonomy" id="56676"/>
    <lineage>
        <taxon>Eukaryota</taxon>
        <taxon>Fungi</taxon>
        <taxon>Dikarya</taxon>
        <taxon>Ascomycota</taxon>
        <taxon>Pezizomycotina</taxon>
        <taxon>Sordariomycetes</taxon>
        <taxon>Hypocreomycetidae</taxon>
        <taxon>Hypocreales</taxon>
        <taxon>Nectriaceae</taxon>
        <taxon>Fusarium</taxon>
        <taxon>Fusarium fujikuroi species complex</taxon>
    </lineage>
</organism>
<feature type="signal peptide" evidence="2">
    <location>
        <begin position="1"/>
        <end position="19"/>
    </location>
</feature>
<sequence length="101" mass="11436">MLIFKSVILSCLLFGAVQGLAAQMKPTHTKNDKPTDQPHLAQRSMTNKDRPTNHPQLEKRSTMTDHAKLARRTVDKSSKPTIHPKVVKRLMHEPFLNESLA</sequence>
<evidence type="ECO:0000313" key="3">
    <source>
        <dbReference type="EMBL" id="KAF5581261.1"/>
    </source>
</evidence>
<comment type="caution">
    <text evidence="3">The sequence shown here is derived from an EMBL/GenBank/DDBJ whole genome shotgun (WGS) entry which is preliminary data.</text>
</comment>
<feature type="chain" id="PRO_5034885062" evidence="2">
    <location>
        <begin position="20"/>
        <end position="101"/>
    </location>
</feature>
<accession>A0A8H5KYW7</accession>
<dbReference type="EMBL" id="JAAOAS010000295">
    <property type="protein sequence ID" value="KAF5581261.1"/>
    <property type="molecule type" value="Genomic_DNA"/>
</dbReference>
<evidence type="ECO:0000256" key="2">
    <source>
        <dbReference type="SAM" id="SignalP"/>
    </source>
</evidence>